<reference evidence="2" key="1">
    <citation type="submission" date="2017-06" db="EMBL/GenBank/DDBJ databases">
        <title>Complete genome sequence of Capnocytophaga sp. KCOM 1579 (=ChDC OS43) isolated from a human refractory periapical abscess lesion.</title>
        <authorList>
            <person name="Kook J.-K."/>
            <person name="Park S.-N."/>
            <person name="Lim Y.K."/>
            <person name="Roh H."/>
        </authorList>
    </citation>
    <scope>NUCLEOTIDE SEQUENCE [LARGE SCALE GENOMIC DNA]</scope>
    <source>
        <strain evidence="2">ChDC OS43</strain>
    </source>
</reference>
<evidence type="ECO:0000313" key="1">
    <source>
        <dbReference type="EMBL" id="ASF42369.1"/>
    </source>
</evidence>
<dbReference type="Proteomes" id="UP000197007">
    <property type="component" value="Chromosome"/>
</dbReference>
<dbReference type="RefSeq" id="WP_088593530.1">
    <property type="nucleotide sequence ID" value="NZ_CP022022.1"/>
</dbReference>
<proteinExistence type="predicted"/>
<sequence>MIYYKISIFIILSLALKCAIGKGDNIPKNSISNSTLIEGVNTSASFIKNIELKQYKYKGSYIEDLKLDTFQKKDFRLEFFNFLKEQDFEKEEYAQVFFIKLLLVRIQQKDEAILYDILNHIFKDDSLGYYLEDYNVYLYQLFLYKPHFFIKNAYKYGDSSIIDYINHSLPNALLTNEKTIKNDMGEILKENDNQLLISEQQVDLFSLAALKNKIKKQSVIEVFYAPSLKTGWKEKTAVYYNIYNYINEEISTSLTVEERKYFEENFYPMFQDYIVKNK</sequence>
<dbReference type="AlphaFoldDB" id="A0A1Z4BM53"/>
<accession>A0A1Z4BM53</accession>
<organism evidence="1 2">
    <name type="scientific">Capnocytophaga endodontalis</name>
    <dbReference type="NCBI Taxonomy" id="2708117"/>
    <lineage>
        <taxon>Bacteria</taxon>
        <taxon>Pseudomonadati</taxon>
        <taxon>Bacteroidota</taxon>
        <taxon>Flavobacteriia</taxon>
        <taxon>Flavobacteriales</taxon>
        <taxon>Flavobacteriaceae</taxon>
        <taxon>Capnocytophaga</taxon>
    </lineage>
</organism>
<evidence type="ECO:0000313" key="2">
    <source>
        <dbReference type="Proteomes" id="UP000197007"/>
    </source>
</evidence>
<keyword evidence="2" id="KW-1185">Reference proteome</keyword>
<gene>
    <name evidence="1" type="ORF">CBG49_04345</name>
</gene>
<dbReference type="EMBL" id="CP022022">
    <property type="protein sequence ID" value="ASF42369.1"/>
    <property type="molecule type" value="Genomic_DNA"/>
</dbReference>
<protein>
    <submittedName>
        <fullName evidence="1">Uncharacterized protein</fullName>
    </submittedName>
</protein>
<dbReference type="KEGG" id="capn:CBG49_04345"/>
<name>A0A1Z4BM53_9FLAO</name>